<keyword evidence="5" id="KW-1185">Reference proteome</keyword>
<proteinExistence type="inferred from homology"/>
<reference evidence="4 5" key="1">
    <citation type="submission" date="2022-01" db="EMBL/GenBank/DDBJ databases">
        <title>Maritalea mediterranea sp. nov., isolated from marine plastic residues from the Malva-rosa beach (Valencia, Spain).</title>
        <authorList>
            <person name="Vidal-Verdu A."/>
            <person name="Molina-Menor E."/>
            <person name="Pascual J."/>
            <person name="Pereto J."/>
            <person name="Porcar M."/>
        </authorList>
    </citation>
    <scope>NUCLEOTIDE SEQUENCE [LARGE SCALE GENOMIC DNA]</scope>
    <source>
        <strain evidence="4 5">P4.10X</strain>
    </source>
</reference>
<dbReference type="PANTHER" id="PTHR47505">
    <property type="entry name" value="DNA UTILIZATION PROTEIN YHGH"/>
    <property type="match status" value="1"/>
</dbReference>
<dbReference type="RefSeq" id="WP_236115192.1">
    <property type="nucleotide sequence ID" value="NZ_JAKGTI010000003.1"/>
</dbReference>
<dbReference type="Proteomes" id="UP001201217">
    <property type="component" value="Unassembled WGS sequence"/>
</dbReference>
<sequence length="262" mass="29136">MSGRQTENGIMHNVPASNFRAMAAWPRALLDRVFPPVCLACDAPISDNQHLCGPCWAQLSPITRPHCPVLGLPFAMDLGPGAKSAEALAHPPAFDRARYAVRFNDKAREIVHHLKYRDRHDMARFCARMMAQAAPEFWQEPGVIVPVPLHWRRQLARRYNQSGLLATALGRETGLPVATQLVKRIRPTRQQVGLSARARAKNVRGAFAVNEPLLATRESDRIILVDDVMTTGATITALAKLLRSHYISRVDVICFARVTSQP</sequence>
<feature type="domain" description="Phosphoribosyltransferase" evidence="2">
    <location>
        <begin position="174"/>
        <end position="258"/>
    </location>
</feature>
<feature type="domain" description="Double zinc ribbon" evidence="3">
    <location>
        <begin position="29"/>
        <end position="76"/>
    </location>
</feature>
<protein>
    <submittedName>
        <fullName evidence="4">ComF family protein</fullName>
    </submittedName>
</protein>
<evidence type="ECO:0000313" key="5">
    <source>
        <dbReference type="Proteomes" id="UP001201217"/>
    </source>
</evidence>
<dbReference type="EMBL" id="JAKGTI010000003">
    <property type="protein sequence ID" value="MCF4099498.1"/>
    <property type="molecule type" value="Genomic_DNA"/>
</dbReference>
<evidence type="ECO:0000259" key="3">
    <source>
        <dbReference type="Pfam" id="PF18912"/>
    </source>
</evidence>
<evidence type="ECO:0000313" key="4">
    <source>
        <dbReference type="EMBL" id="MCF4099498.1"/>
    </source>
</evidence>
<dbReference type="PANTHER" id="PTHR47505:SF1">
    <property type="entry name" value="DNA UTILIZATION PROTEIN YHGH"/>
    <property type="match status" value="1"/>
</dbReference>
<gene>
    <name evidence="4" type="ORF">L1I42_13440</name>
</gene>
<dbReference type="Gene3D" id="3.40.50.2020">
    <property type="match status" value="1"/>
</dbReference>
<name>A0ABS9EDN8_9HYPH</name>
<dbReference type="CDD" id="cd06223">
    <property type="entry name" value="PRTases_typeI"/>
    <property type="match status" value="1"/>
</dbReference>
<dbReference type="Pfam" id="PF18912">
    <property type="entry name" value="DZR_2"/>
    <property type="match status" value="1"/>
</dbReference>
<dbReference type="SUPFAM" id="SSF53271">
    <property type="entry name" value="PRTase-like"/>
    <property type="match status" value="1"/>
</dbReference>
<dbReference type="InterPro" id="IPR029057">
    <property type="entry name" value="PRTase-like"/>
</dbReference>
<organism evidence="4 5">
    <name type="scientific">Maritalea mediterranea</name>
    <dbReference type="NCBI Taxonomy" id="2909667"/>
    <lineage>
        <taxon>Bacteria</taxon>
        <taxon>Pseudomonadati</taxon>
        <taxon>Pseudomonadota</taxon>
        <taxon>Alphaproteobacteria</taxon>
        <taxon>Hyphomicrobiales</taxon>
        <taxon>Devosiaceae</taxon>
        <taxon>Maritalea</taxon>
    </lineage>
</organism>
<dbReference type="InterPro" id="IPR000836">
    <property type="entry name" value="PRTase_dom"/>
</dbReference>
<evidence type="ECO:0000256" key="1">
    <source>
        <dbReference type="ARBA" id="ARBA00008007"/>
    </source>
</evidence>
<dbReference type="Pfam" id="PF00156">
    <property type="entry name" value="Pribosyltran"/>
    <property type="match status" value="1"/>
</dbReference>
<accession>A0ABS9EDN8</accession>
<comment type="similarity">
    <text evidence="1">Belongs to the ComF/GntX family.</text>
</comment>
<comment type="caution">
    <text evidence="4">The sequence shown here is derived from an EMBL/GenBank/DDBJ whole genome shotgun (WGS) entry which is preliminary data.</text>
</comment>
<dbReference type="InterPro" id="IPR044005">
    <property type="entry name" value="DZR_2"/>
</dbReference>
<dbReference type="InterPro" id="IPR051910">
    <property type="entry name" value="ComF/GntX_DNA_util-trans"/>
</dbReference>
<evidence type="ECO:0000259" key="2">
    <source>
        <dbReference type="Pfam" id="PF00156"/>
    </source>
</evidence>